<dbReference type="WBParaSite" id="PSAMB.scaffold2850size20903.g19473.t1">
    <property type="protein sequence ID" value="PSAMB.scaffold2850size20903.g19473.t1"/>
    <property type="gene ID" value="PSAMB.scaffold2850size20903.g19473"/>
</dbReference>
<accession>A0A914W1Z4</accession>
<protein>
    <submittedName>
        <fullName evidence="3">Uncharacterized protein</fullName>
    </submittedName>
</protein>
<name>A0A914W1Z4_9BILA</name>
<organism evidence="2 3">
    <name type="scientific">Plectus sambesii</name>
    <dbReference type="NCBI Taxonomy" id="2011161"/>
    <lineage>
        <taxon>Eukaryota</taxon>
        <taxon>Metazoa</taxon>
        <taxon>Ecdysozoa</taxon>
        <taxon>Nematoda</taxon>
        <taxon>Chromadorea</taxon>
        <taxon>Plectida</taxon>
        <taxon>Plectina</taxon>
        <taxon>Plectoidea</taxon>
        <taxon>Plectidae</taxon>
        <taxon>Plectus</taxon>
    </lineage>
</organism>
<feature type="compositionally biased region" description="Basic and acidic residues" evidence="1">
    <location>
        <begin position="66"/>
        <end position="76"/>
    </location>
</feature>
<feature type="compositionally biased region" description="Low complexity" evidence="1">
    <location>
        <begin position="32"/>
        <end position="45"/>
    </location>
</feature>
<evidence type="ECO:0000256" key="1">
    <source>
        <dbReference type="SAM" id="MobiDB-lite"/>
    </source>
</evidence>
<keyword evidence="2" id="KW-1185">Reference proteome</keyword>
<evidence type="ECO:0000313" key="2">
    <source>
        <dbReference type="Proteomes" id="UP000887566"/>
    </source>
</evidence>
<dbReference type="AlphaFoldDB" id="A0A914W1Z4"/>
<reference evidence="3" key="1">
    <citation type="submission" date="2022-11" db="UniProtKB">
        <authorList>
            <consortium name="WormBaseParasite"/>
        </authorList>
    </citation>
    <scope>IDENTIFICATION</scope>
</reference>
<feature type="compositionally biased region" description="Basic residues" evidence="1">
    <location>
        <begin position="1"/>
        <end position="11"/>
    </location>
</feature>
<sequence length="145" mass="16270">MDGRRLGGRRPGRYDPFMKCGRAGGRVRANMRRQTTPTPPSRTATGGAGRPAQSNYKCRTWSRSPTEIERSRKRTDYPTTSWLTHPVASGLQIGPPSRGSSWSPLGPSECHLSFQSRPVRINRSIHVCRPFRWSTPISSRHIGSR</sequence>
<evidence type="ECO:0000313" key="3">
    <source>
        <dbReference type="WBParaSite" id="PSAMB.scaffold2850size20903.g19473.t1"/>
    </source>
</evidence>
<feature type="region of interest" description="Disordered" evidence="1">
    <location>
        <begin position="1"/>
        <end position="106"/>
    </location>
</feature>
<proteinExistence type="predicted"/>
<dbReference type="Proteomes" id="UP000887566">
    <property type="component" value="Unplaced"/>
</dbReference>
<feature type="compositionally biased region" description="Polar residues" evidence="1">
    <location>
        <begin position="52"/>
        <end position="65"/>
    </location>
</feature>